<feature type="domain" description="Band 7" evidence="4">
    <location>
        <begin position="25"/>
        <end position="192"/>
    </location>
</feature>
<dbReference type="PANTHER" id="PTHR43327:SF10">
    <property type="entry name" value="STOMATIN-LIKE PROTEIN 2, MITOCHONDRIAL"/>
    <property type="match status" value="1"/>
</dbReference>
<dbReference type="RefSeq" id="WP_149568041.1">
    <property type="nucleotide sequence ID" value="NZ_CP035807.1"/>
</dbReference>
<dbReference type="Proteomes" id="UP000323824">
    <property type="component" value="Chromosome"/>
</dbReference>
<reference evidence="5 6" key="1">
    <citation type="submission" date="2019-02" db="EMBL/GenBank/DDBJ databases">
        <authorList>
            <person name="Fomenkov A."/>
            <person name="Dubinina G."/>
            <person name="Grabovich M."/>
            <person name="Vincze T."/>
            <person name="Roberts R.J."/>
        </authorList>
    </citation>
    <scope>NUCLEOTIDE SEQUENCE [LARGE SCALE GENOMIC DNA]</scope>
    <source>
        <strain evidence="5 6">P</strain>
    </source>
</reference>
<dbReference type="InterPro" id="IPR032435">
    <property type="entry name" value="STML2-like_C"/>
</dbReference>
<keyword evidence="3" id="KW-1133">Transmembrane helix</keyword>
<dbReference type="Pfam" id="PF16200">
    <property type="entry name" value="Band_7_C"/>
    <property type="match status" value="1"/>
</dbReference>
<dbReference type="InterPro" id="IPR050710">
    <property type="entry name" value="Band7/mec-2_domain"/>
</dbReference>
<comment type="subcellular location">
    <subcellularLocation>
        <location evidence="1">Membrane</location>
        <topology evidence="1">Single-pass membrane protein</topology>
    </subcellularLocation>
</comment>
<evidence type="ECO:0000313" key="5">
    <source>
        <dbReference type="EMBL" id="QEN04801.1"/>
    </source>
</evidence>
<organism evidence="5 6">
    <name type="scientific">Thiospirochaeta perfilievii</name>
    <dbReference type="NCBI Taxonomy" id="252967"/>
    <lineage>
        <taxon>Bacteria</taxon>
        <taxon>Pseudomonadati</taxon>
        <taxon>Spirochaetota</taxon>
        <taxon>Spirochaetia</taxon>
        <taxon>Spirochaetales</taxon>
        <taxon>Spirochaetaceae</taxon>
        <taxon>Thiospirochaeta</taxon>
    </lineage>
</organism>
<dbReference type="PANTHER" id="PTHR43327">
    <property type="entry name" value="STOMATIN-LIKE PROTEIN 2, MITOCHONDRIAL"/>
    <property type="match status" value="1"/>
</dbReference>
<dbReference type="Pfam" id="PF01145">
    <property type="entry name" value="Band_7"/>
    <property type="match status" value="1"/>
</dbReference>
<dbReference type="AlphaFoldDB" id="A0A5C1QBA4"/>
<evidence type="ECO:0000313" key="6">
    <source>
        <dbReference type="Proteomes" id="UP000323824"/>
    </source>
</evidence>
<dbReference type="CDD" id="cd08829">
    <property type="entry name" value="SPFH_paraslipin"/>
    <property type="match status" value="1"/>
</dbReference>
<dbReference type="GO" id="GO:0098552">
    <property type="term" value="C:side of membrane"/>
    <property type="evidence" value="ECO:0007669"/>
    <property type="project" value="UniProtKB-ARBA"/>
</dbReference>
<feature type="transmembrane region" description="Helical" evidence="3">
    <location>
        <begin position="6"/>
        <end position="24"/>
    </location>
</feature>
<comment type="similarity">
    <text evidence="2">Belongs to the band 7/mec-2 family.</text>
</comment>
<dbReference type="FunFam" id="3.30.479.30:FF:000004">
    <property type="entry name" value="Putative membrane protease family, stomatin"/>
    <property type="match status" value="1"/>
</dbReference>
<keyword evidence="6" id="KW-1185">Reference proteome</keyword>
<proteinExistence type="inferred from homology"/>
<name>A0A5C1QBA4_9SPIO</name>
<dbReference type="GO" id="GO:0005886">
    <property type="term" value="C:plasma membrane"/>
    <property type="evidence" value="ECO:0007669"/>
    <property type="project" value="UniProtKB-ARBA"/>
</dbReference>
<evidence type="ECO:0000259" key="4">
    <source>
        <dbReference type="SMART" id="SM00244"/>
    </source>
</evidence>
<dbReference type="KEGG" id="sper:EW093_08825"/>
<evidence type="ECO:0000256" key="2">
    <source>
        <dbReference type="ARBA" id="ARBA00008164"/>
    </source>
</evidence>
<protein>
    <submittedName>
        <fullName evidence="5">Paraslipin</fullName>
    </submittedName>
</protein>
<keyword evidence="3" id="KW-0472">Membrane</keyword>
<dbReference type="SMART" id="SM00244">
    <property type="entry name" value="PHB"/>
    <property type="match status" value="1"/>
</dbReference>
<dbReference type="OrthoDB" id="9809197at2"/>
<sequence length="315" mass="35570">MFFIETIINNLPIILVIVAILILFKSIRVVPAQSAYVVERLGKYNSTYLAGFHILIPFIDKIQYKHSLKEKALPVPPQPCFTEDNVKIDIDGVLYFKVTDPVKASYGITKRHYTPKLQDYEYATIQLAQTMMRSVIGKMDLDTTFEERERINAEIIQNVDQATTPWGISVTRYEIQNIDFPQTVLKTMEKQVQADRDKRARILDSEGDMMSRIRRSEGELQKLINISEGQKEKMINEAEGKAAEILSLSKATAISITKIADAISNPGGKDALTLQLTEDYITSLSSLSKNNTNIVLPLDMTNPEVIVNKIKKSLT</sequence>
<accession>A0A5C1QBA4</accession>
<evidence type="ECO:0000256" key="1">
    <source>
        <dbReference type="ARBA" id="ARBA00004167"/>
    </source>
</evidence>
<dbReference type="InterPro" id="IPR001107">
    <property type="entry name" value="Band_7"/>
</dbReference>
<dbReference type="EMBL" id="CP035807">
    <property type="protein sequence ID" value="QEN04801.1"/>
    <property type="molecule type" value="Genomic_DNA"/>
</dbReference>
<gene>
    <name evidence="5" type="ORF">EW093_08825</name>
</gene>
<reference evidence="5 6" key="2">
    <citation type="submission" date="2019-09" db="EMBL/GenBank/DDBJ databases">
        <title>Complete Genome Sequence and Methylome Analysis of free living Spirochaetas.</title>
        <authorList>
            <person name="Leshcheva N."/>
            <person name="Mikheeva N."/>
        </authorList>
    </citation>
    <scope>NUCLEOTIDE SEQUENCE [LARGE SCALE GENOMIC DNA]</scope>
    <source>
        <strain evidence="5 6">P</strain>
    </source>
</reference>
<dbReference type="InterPro" id="IPR036013">
    <property type="entry name" value="Band_7/SPFH_dom_sf"/>
</dbReference>
<dbReference type="Gene3D" id="3.30.479.30">
    <property type="entry name" value="Band 7 domain"/>
    <property type="match status" value="1"/>
</dbReference>
<dbReference type="SUPFAM" id="SSF117892">
    <property type="entry name" value="Band 7/SPFH domain"/>
    <property type="match status" value="1"/>
</dbReference>
<evidence type="ECO:0000256" key="3">
    <source>
        <dbReference type="SAM" id="Phobius"/>
    </source>
</evidence>
<keyword evidence="3" id="KW-0812">Transmembrane</keyword>